<organism evidence="1">
    <name type="scientific">Tanacetum cinerariifolium</name>
    <name type="common">Dalmatian daisy</name>
    <name type="synonym">Chrysanthemum cinerariifolium</name>
    <dbReference type="NCBI Taxonomy" id="118510"/>
    <lineage>
        <taxon>Eukaryota</taxon>
        <taxon>Viridiplantae</taxon>
        <taxon>Streptophyta</taxon>
        <taxon>Embryophyta</taxon>
        <taxon>Tracheophyta</taxon>
        <taxon>Spermatophyta</taxon>
        <taxon>Magnoliopsida</taxon>
        <taxon>eudicotyledons</taxon>
        <taxon>Gunneridae</taxon>
        <taxon>Pentapetalae</taxon>
        <taxon>asterids</taxon>
        <taxon>campanulids</taxon>
        <taxon>Asterales</taxon>
        <taxon>Asteraceae</taxon>
        <taxon>Asteroideae</taxon>
        <taxon>Anthemideae</taxon>
        <taxon>Anthemidinae</taxon>
        <taxon>Tanacetum</taxon>
    </lineage>
</organism>
<protein>
    <submittedName>
        <fullName evidence="1">Uncharacterized protein</fullName>
    </submittedName>
</protein>
<reference evidence="1" key="1">
    <citation type="journal article" date="2019" name="Sci. Rep.">
        <title>Draft genome of Tanacetum cinerariifolium, the natural source of mosquito coil.</title>
        <authorList>
            <person name="Yamashiro T."/>
            <person name="Shiraishi A."/>
            <person name="Satake H."/>
            <person name="Nakayama K."/>
        </authorList>
    </citation>
    <scope>NUCLEOTIDE SEQUENCE</scope>
</reference>
<gene>
    <name evidence="1" type="ORF">Tci_026035</name>
</gene>
<proteinExistence type="predicted"/>
<dbReference type="AlphaFoldDB" id="A0A6L2KZS4"/>
<comment type="caution">
    <text evidence="1">The sequence shown here is derived from an EMBL/GenBank/DDBJ whole genome shotgun (WGS) entry which is preliminary data.</text>
</comment>
<name>A0A6L2KZS4_TANCI</name>
<dbReference type="EMBL" id="BKCJ010003270">
    <property type="protein sequence ID" value="GEU54057.1"/>
    <property type="molecule type" value="Genomic_DNA"/>
</dbReference>
<sequence>MINENPYFTMVLVWNVRGVGNMCIVDLMQAMSAGVVDSMVVLRSCGGGALGEPERKEESQCGDMRLLKKQRNCHGVADANDDNNSDLDAITDNITVTVICAALLFSLQILGWRQ</sequence>
<evidence type="ECO:0000313" key="1">
    <source>
        <dbReference type="EMBL" id="GEU54057.1"/>
    </source>
</evidence>
<accession>A0A6L2KZS4</accession>